<dbReference type="SMART" id="SM00738">
    <property type="entry name" value="NGN"/>
    <property type="match status" value="1"/>
</dbReference>
<dbReference type="Proteomes" id="UP000489351">
    <property type="component" value="Unassembled WGS sequence"/>
</dbReference>
<dbReference type="PANTHER" id="PTHR30265:SF4">
    <property type="entry name" value="KOW MOTIF FAMILY PROTEIN, EXPRESSED"/>
    <property type="match status" value="1"/>
</dbReference>
<keyword evidence="3" id="KW-0804">Transcription</keyword>
<sequence length="169" mass="19937">MIEELNPHWYAVYVRSRYEKKVHQWLEEKELTSFLPLLETMRQWSDRKKKVYEPLFRGYVFVNIDMKHEHIKVLETEGVVKFIGIGRNPSVISERDIEWLRTLVREPDALHQTVSTMPAGRKVRVLAGPFKDLEGIVVKQGREDRMVIFFDSIMQGIEVSIIPDFLLPL</sequence>
<evidence type="ECO:0000313" key="10">
    <source>
        <dbReference type="Proteomes" id="UP000489351"/>
    </source>
</evidence>
<organism evidence="7 8">
    <name type="scientific">Chlorobium phaeovibrioides</name>
    <dbReference type="NCBI Taxonomy" id="1094"/>
    <lineage>
        <taxon>Bacteria</taxon>
        <taxon>Pseudomonadati</taxon>
        <taxon>Chlorobiota</taxon>
        <taxon>Chlorobiia</taxon>
        <taxon>Chlorobiales</taxon>
        <taxon>Chlorobiaceae</taxon>
        <taxon>Chlorobium/Pelodictyon group</taxon>
        <taxon>Chlorobium</taxon>
    </lineage>
</organism>
<dbReference type="InterPro" id="IPR036735">
    <property type="entry name" value="NGN_dom_sf"/>
</dbReference>
<evidence type="ECO:0000313" key="7">
    <source>
        <dbReference type="EMBL" id="RTY39141.1"/>
    </source>
</evidence>
<evidence type="ECO:0000256" key="2">
    <source>
        <dbReference type="ARBA" id="ARBA00023015"/>
    </source>
</evidence>
<gene>
    <name evidence="7" type="ORF">EKD02_03350</name>
    <name evidence="5" type="ORF">FP507_08445</name>
    <name evidence="6" type="ORF">GJ685_01065</name>
</gene>
<dbReference type="InterPro" id="IPR006645">
    <property type="entry name" value="NGN-like_dom"/>
</dbReference>
<reference evidence="5 9" key="2">
    <citation type="submission" date="2019-07" db="EMBL/GenBank/DDBJ databases">
        <title>Draft genome Sequence of Chlorobium phaeovibrioides sp. strain PhvTcv-s14, from the Phylum Chlorobi.</title>
        <authorList>
            <person name="Babenko V."/>
            <person name="Boldyreva D."/>
            <person name="Kanygina A."/>
            <person name="Selezneva O."/>
            <person name="Akopiyan T."/>
            <person name="Lunina O."/>
        </authorList>
    </citation>
    <scope>NUCLEOTIDE SEQUENCE [LARGE SCALE GENOMIC DNA]</scope>
    <source>
        <strain evidence="5 9">GrTcv12</strain>
    </source>
</reference>
<accession>A0A432AWJ8</accession>
<dbReference type="GO" id="GO:0031564">
    <property type="term" value="P:transcription antitermination"/>
    <property type="evidence" value="ECO:0007669"/>
    <property type="project" value="UniProtKB-KW"/>
</dbReference>
<dbReference type="SUPFAM" id="SSF82679">
    <property type="entry name" value="N-utilization substance G protein NusG, N-terminal domain"/>
    <property type="match status" value="1"/>
</dbReference>
<dbReference type="EMBL" id="RXYK01000003">
    <property type="protein sequence ID" value="RTY39141.1"/>
    <property type="molecule type" value="Genomic_DNA"/>
</dbReference>
<dbReference type="Proteomes" id="UP000327458">
    <property type="component" value="Unassembled WGS sequence"/>
</dbReference>
<evidence type="ECO:0000259" key="4">
    <source>
        <dbReference type="SMART" id="SM00738"/>
    </source>
</evidence>
<dbReference type="EMBL" id="WUBZ01000002">
    <property type="protein sequence ID" value="MWV53653.1"/>
    <property type="molecule type" value="Genomic_DNA"/>
</dbReference>
<evidence type="ECO:0000313" key="5">
    <source>
        <dbReference type="EMBL" id="KAA6233071.1"/>
    </source>
</evidence>
<reference evidence="6 10" key="3">
    <citation type="submission" date="2019-11" db="EMBL/GenBank/DDBJ databases">
        <title>Green- and brown-colored morphotypes of Chlorobia in the stratified aquatic ecosystems of Kandalaksha Gulf (White Sea): A model for study of the accessory genome evolution.</title>
        <authorList>
            <person name="Grouzdev D.S."/>
        </authorList>
    </citation>
    <scope>NUCLEOTIDE SEQUENCE [LARGE SCALE GENOMIC DNA]</scope>
    <source>
        <strain evidence="6 10">ZM</strain>
    </source>
</reference>
<evidence type="ECO:0000313" key="6">
    <source>
        <dbReference type="EMBL" id="MWV53653.1"/>
    </source>
</evidence>
<keyword evidence="10" id="KW-1185">Reference proteome</keyword>
<feature type="domain" description="NusG-like N-terminal" evidence="4">
    <location>
        <begin position="6"/>
        <end position="104"/>
    </location>
</feature>
<dbReference type="Proteomes" id="UP000279908">
    <property type="component" value="Unassembled WGS sequence"/>
</dbReference>
<dbReference type="InterPro" id="IPR043425">
    <property type="entry name" value="NusG-like"/>
</dbReference>
<reference evidence="7 8" key="1">
    <citation type="submission" date="2018-12" db="EMBL/GenBank/DDBJ databases">
        <authorList>
            <person name="Lunina O.N."/>
            <person name="Grouzdev D.S."/>
            <person name="Gorlenko V.M."/>
            <person name="Savvichev A.S."/>
        </authorList>
    </citation>
    <scope>NUCLEOTIDE SEQUENCE [LARGE SCALE GENOMIC DNA]</scope>
    <source>
        <strain evidence="7 8">BrKhr-17</strain>
    </source>
</reference>
<evidence type="ECO:0000256" key="1">
    <source>
        <dbReference type="ARBA" id="ARBA00022814"/>
    </source>
</evidence>
<evidence type="ECO:0000313" key="8">
    <source>
        <dbReference type="Proteomes" id="UP000279908"/>
    </source>
</evidence>
<evidence type="ECO:0000313" key="9">
    <source>
        <dbReference type="Proteomes" id="UP000327458"/>
    </source>
</evidence>
<keyword evidence="1" id="KW-0889">Transcription antitermination</keyword>
<dbReference type="NCBIfam" id="NF033644">
    <property type="entry name" value="antiterm_UpxY"/>
    <property type="match status" value="1"/>
</dbReference>
<keyword evidence="2" id="KW-0805">Transcription regulation</keyword>
<dbReference type="Pfam" id="PF02357">
    <property type="entry name" value="NusG"/>
    <property type="match status" value="1"/>
</dbReference>
<evidence type="ECO:0000256" key="3">
    <source>
        <dbReference type="ARBA" id="ARBA00023163"/>
    </source>
</evidence>
<dbReference type="EMBL" id="VMRG01000001">
    <property type="protein sequence ID" value="KAA6233071.1"/>
    <property type="molecule type" value="Genomic_DNA"/>
</dbReference>
<name>A0A432AWJ8_CHLPH</name>
<dbReference type="Gene3D" id="3.30.70.940">
    <property type="entry name" value="NusG, N-terminal domain"/>
    <property type="match status" value="1"/>
</dbReference>
<comment type="caution">
    <text evidence="7">The sequence shown here is derived from an EMBL/GenBank/DDBJ whole genome shotgun (WGS) entry which is preliminary data.</text>
</comment>
<proteinExistence type="predicted"/>
<dbReference type="GO" id="GO:0006354">
    <property type="term" value="P:DNA-templated transcription elongation"/>
    <property type="evidence" value="ECO:0007669"/>
    <property type="project" value="InterPro"/>
</dbReference>
<dbReference type="AlphaFoldDB" id="A0A432AWJ8"/>
<dbReference type="RefSeq" id="WP_126342009.1">
    <property type="nucleotide sequence ID" value="NZ_RXYJ01000004.1"/>
</dbReference>
<dbReference type="PANTHER" id="PTHR30265">
    <property type="entry name" value="RHO-INTERACTING TRANSCRIPTION TERMINATION FACTOR NUSG"/>
    <property type="match status" value="1"/>
</dbReference>
<protein>
    <submittedName>
        <fullName evidence="7">UpxY family transcription antiterminator</fullName>
    </submittedName>
</protein>